<gene>
    <name evidence="1" type="ORF">CRG98_022808</name>
</gene>
<dbReference type="AlphaFoldDB" id="A0A2I0JMQ9"/>
<evidence type="ECO:0000313" key="2">
    <source>
        <dbReference type="Proteomes" id="UP000233551"/>
    </source>
</evidence>
<comment type="caution">
    <text evidence="1">The sequence shown here is derived from an EMBL/GenBank/DDBJ whole genome shotgun (WGS) entry which is preliminary data.</text>
</comment>
<organism evidence="1 2">
    <name type="scientific">Punica granatum</name>
    <name type="common">Pomegranate</name>
    <dbReference type="NCBI Taxonomy" id="22663"/>
    <lineage>
        <taxon>Eukaryota</taxon>
        <taxon>Viridiplantae</taxon>
        <taxon>Streptophyta</taxon>
        <taxon>Embryophyta</taxon>
        <taxon>Tracheophyta</taxon>
        <taxon>Spermatophyta</taxon>
        <taxon>Magnoliopsida</taxon>
        <taxon>eudicotyledons</taxon>
        <taxon>Gunneridae</taxon>
        <taxon>Pentapetalae</taxon>
        <taxon>rosids</taxon>
        <taxon>malvids</taxon>
        <taxon>Myrtales</taxon>
        <taxon>Lythraceae</taxon>
        <taxon>Punica</taxon>
    </lineage>
</organism>
<reference evidence="1 2" key="1">
    <citation type="submission" date="2017-11" db="EMBL/GenBank/DDBJ databases">
        <title>De-novo sequencing of pomegranate (Punica granatum L.) genome.</title>
        <authorList>
            <person name="Akparov Z."/>
            <person name="Amiraslanov A."/>
            <person name="Hajiyeva S."/>
            <person name="Abbasov M."/>
            <person name="Kaur K."/>
            <person name="Hamwieh A."/>
            <person name="Solovyev V."/>
            <person name="Salamov A."/>
            <person name="Braich B."/>
            <person name="Kosarev P."/>
            <person name="Mahmoud A."/>
            <person name="Hajiyev E."/>
            <person name="Babayeva S."/>
            <person name="Izzatullayeva V."/>
            <person name="Mammadov A."/>
            <person name="Mammadov A."/>
            <person name="Sharifova S."/>
            <person name="Ojaghi J."/>
            <person name="Eynullazada K."/>
            <person name="Bayramov B."/>
            <person name="Abdulazimova A."/>
            <person name="Shahmuradov I."/>
        </authorList>
    </citation>
    <scope>NUCLEOTIDE SEQUENCE [LARGE SCALE GENOMIC DNA]</scope>
    <source>
        <strain evidence="2">cv. AG2017</strain>
        <tissue evidence="1">Leaf</tissue>
    </source>
</reference>
<evidence type="ECO:0000313" key="1">
    <source>
        <dbReference type="EMBL" id="PKI56796.1"/>
    </source>
</evidence>
<name>A0A2I0JMQ9_PUNGR</name>
<dbReference type="Proteomes" id="UP000233551">
    <property type="component" value="Unassembled WGS sequence"/>
</dbReference>
<proteinExistence type="predicted"/>
<keyword evidence="2" id="KW-1185">Reference proteome</keyword>
<sequence length="116" mass="12269">MVAPAGFNDFMAGGAKAESPPMLILFNFDGAADPLPARPKAGAGDVIVAQDDFPYHAVGAGWSDLSVIPNDGDGLEGVEGQVFIVSDADVRDRRLFIDGVIFLSFDRDNPLLNGEF</sequence>
<protein>
    <submittedName>
        <fullName evidence="1">Uncharacterized protein</fullName>
    </submittedName>
</protein>
<accession>A0A2I0JMQ9</accession>
<dbReference type="EMBL" id="PGOL01001568">
    <property type="protein sequence ID" value="PKI56796.1"/>
    <property type="molecule type" value="Genomic_DNA"/>
</dbReference>